<gene>
    <name evidence="2" type="ORF">FRZ32_02075</name>
</gene>
<dbReference type="OrthoDB" id="9810908at2"/>
<dbReference type="PRINTS" id="PR00080">
    <property type="entry name" value="SDRFAMILY"/>
</dbReference>
<evidence type="ECO:0000313" key="3">
    <source>
        <dbReference type="Proteomes" id="UP000321249"/>
    </source>
</evidence>
<organism evidence="2 3">
    <name type="scientific">Allosphingosinicella ginsenosidimutans</name>
    <dbReference type="NCBI Taxonomy" id="1176539"/>
    <lineage>
        <taxon>Bacteria</taxon>
        <taxon>Pseudomonadati</taxon>
        <taxon>Pseudomonadota</taxon>
        <taxon>Alphaproteobacteria</taxon>
        <taxon>Sphingomonadales</taxon>
        <taxon>Sphingomonadaceae</taxon>
        <taxon>Allosphingosinicella</taxon>
    </lineage>
</organism>
<dbReference type="Gene3D" id="3.40.50.720">
    <property type="entry name" value="NAD(P)-binding Rossmann-like Domain"/>
    <property type="match status" value="1"/>
</dbReference>
<dbReference type="InterPro" id="IPR020904">
    <property type="entry name" value="Sc_DH/Rdtase_CS"/>
</dbReference>
<dbReference type="Proteomes" id="UP000321249">
    <property type="component" value="Unassembled WGS sequence"/>
</dbReference>
<keyword evidence="3" id="KW-1185">Reference proteome</keyword>
<name>A0A5C6TQU0_9SPHN</name>
<accession>A0A5C6TQU0</accession>
<comment type="similarity">
    <text evidence="1">Belongs to the short-chain dehydrogenases/reductases (SDR) family.</text>
</comment>
<dbReference type="EMBL" id="VOQQ01000001">
    <property type="protein sequence ID" value="TXC62550.1"/>
    <property type="molecule type" value="Genomic_DNA"/>
</dbReference>
<dbReference type="GO" id="GO:0016616">
    <property type="term" value="F:oxidoreductase activity, acting on the CH-OH group of donors, NAD or NADP as acceptor"/>
    <property type="evidence" value="ECO:0007669"/>
    <property type="project" value="TreeGrafter"/>
</dbReference>
<dbReference type="PANTHER" id="PTHR42760:SF135">
    <property type="entry name" value="BLL7886 PROTEIN"/>
    <property type="match status" value="1"/>
</dbReference>
<evidence type="ECO:0000256" key="1">
    <source>
        <dbReference type="ARBA" id="ARBA00006484"/>
    </source>
</evidence>
<proteinExistence type="inferred from homology"/>
<sequence>MANRIVVTGAAGSLGRAVIAKLARSGVPVAAIFRKDTAEMPSSDVVAIDGIDLTDAGSARGAFDAIAARHGPIGGLVNVAGGFAWETVGDGGEDTWDRLFAINLKTAFNACTAAIPHLAAGGAIVNVAAAAAQEAGLGNAAYAASKAGVLRLTESLAAELRPRGVRANAVLPTIIDTAPNRAAMPDADFTKWVRPDELANVIAFLLSDEASAIDGAAIPVAGRL</sequence>
<dbReference type="AlphaFoldDB" id="A0A5C6TQU0"/>
<evidence type="ECO:0000313" key="2">
    <source>
        <dbReference type="EMBL" id="TXC62550.1"/>
    </source>
</evidence>
<dbReference type="PRINTS" id="PR00081">
    <property type="entry name" value="GDHRDH"/>
</dbReference>
<dbReference type="InterPro" id="IPR036291">
    <property type="entry name" value="NAD(P)-bd_dom_sf"/>
</dbReference>
<comment type="caution">
    <text evidence="2">The sequence shown here is derived from an EMBL/GenBank/DDBJ whole genome shotgun (WGS) entry which is preliminary data.</text>
</comment>
<dbReference type="SUPFAM" id="SSF51735">
    <property type="entry name" value="NAD(P)-binding Rossmann-fold domains"/>
    <property type="match status" value="1"/>
</dbReference>
<dbReference type="PANTHER" id="PTHR42760">
    <property type="entry name" value="SHORT-CHAIN DEHYDROGENASES/REDUCTASES FAMILY MEMBER"/>
    <property type="match status" value="1"/>
</dbReference>
<protein>
    <submittedName>
        <fullName evidence="2">SDR family oxidoreductase</fullName>
    </submittedName>
</protein>
<dbReference type="RefSeq" id="WP_147041938.1">
    <property type="nucleotide sequence ID" value="NZ_BAABIR010000001.1"/>
</dbReference>
<dbReference type="Pfam" id="PF13561">
    <property type="entry name" value="adh_short_C2"/>
    <property type="match status" value="1"/>
</dbReference>
<dbReference type="PROSITE" id="PS00061">
    <property type="entry name" value="ADH_SHORT"/>
    <property type="match status" value="1"/>
</dbReference>
<dbReference type="InterPro" id="IPR002347">
    <property type="entry name" value="SDR_fam"/>
</dbReference>
<dbReference type="GO" id="GO:0030497">
    <property type="term" value="P:fatty acid elongation"/>
    <property type="evidence" value="ECO:0007669"/>
    <property type="project" value="TreeGrafter"/>
</dbReference>
<reference evidence="2 3" key="1">
    <citation type="journal article" date="2015" name="J. Microbiol.">
        <title>Sphingosinicella ginsenosidimutans sp. nov., with ginsenoside converting activity.</title>
        <authorList>
            <person name="Kim J.K."/>
            <person name="Kang M.S."/>
            <person name="Park S.C."/>
            <person name="Kim K.M."/>
            <person name="Choi K."/>
            <person name="Yoon M.H."/>
            <person name="Im W.T."/>
        </authorList>
    </citation>
    <scope>NUCLEOTIDE SEQUENCE [LARGE SCALE GENOMIC DNA]</scope>
    <source>
        <strain evidence="2 3">BS-11</strain>
    </source>
</reference>